<proteinExistence type="inferred from homology"/>
<keyword evidence="3 6" id="KW-0713">Self-incompatibility</keyword>
<keyword evidence="4 6" id="KW-0964">Secreted</keyword>
<protein>
    <recommendedName>
        <fullName evidence="6">S-protein homolog</fullName>
    </recommendedName>
</protein>
<comment type="similarity">
    <text evidence="2 6">Belongs to the plant self-incompatibility (S1) protein family.</text>
</comment>
<dbReference type="GO" id="GO:0005576">
    <property type="term" value="C:extracellular region"/>
    <property type="evidence" value="ECO:0007669"/>
    <property type="project" value="UniProtKB-SubCell"/>
</dbReference>
<feature type="signal peptide" evidence="6">
    <location>
        <begin position="1"/>
        <end position="34"/>
    </location>
</feature>
<dbReference type="GO" id="GO:0060320">
    <property type="term" value="P:rejection of self pollen"/>
    <property type="evidence" value="ECO:0007669"/>
    <property type="project" value="UniProtKB-KW"/>
</dbReference>
<evidence type="ECO:0000256" key="2">
    <source>
        <dbReference type="ARBA" id="ARBA00005581"/>
    </source>
</evidence>
<name>A0A2P5CYH9_TREOI</name>
<dbReference type="PANTHER" id="PTHR31232:SF164">
    <property type="entry name" value="S-PROTEIN HOMOLOG"/>
    <property type="match status" value="1"/>
</dbReference>
<evidence type="ECO:0000256" key="4">
    <source>
        <dbReference type="ARBA" id="ARBA00022525"/>
    </source>
</evidence>
<accession>A0A2P5CYH9</accession>
<dbReference type="InParanoid" id="A0A2P5CYH9"/>
<gene>
    <name evidence="7" type="ORF">TorRG33x02_269010</name>
</gene>
<evidence type="ECO:0000256" key="3">
    <source>
        <dbReference type="ARBA" id="ARBA00022471"/>
    </source>
</evidence>
<evidence type="ECO:0000256" key="1">
    <source>
        <dbReference type="ARBA" id="ARBA00004613"/>
    </source>
</evidence>
<comment type="subcellular location">
    <subcellularLocation>
        <location evidence="1 6">Secreted</location>
    </subcellularLocation>
</comment>
<evidence type="ECO:0000256" key="6">
    <source>
        <dbReference type="RuleBase" id="RU367044"/>
    </source>
</evidence>
<dbReference type="Pfam" id="PF05938">
    <property type="entry name" value="Self-incomp_S1"/>
    <property type="match status" value="1"/>
</dbReference>
<dbReference type="EMBL" id="JXTC01000315">
    <property type="protein sequence ID" value="PON66091.1"/>
    <property type="molecule type" value="Genomic_DNA"/>
</dbReference>
<reference evidence="8" key="1">
    <citation type="submission" date="2016-06" db="EMBL/GenBank/DDBJ databases">
        <title>Parallel loss of symbiosis genes in relatives of nitrogen-fixing non-legume Parasponia.</title>
        <authorList>
            <person name="Van Velzen R."/>
            <person name="Holmer R."/>
            <person name="Bu F."/>
            <person name="Rutten L."/>
            <person name="Van Zeijl A."/>
            <person name="Liu W."/>
            <person name="Santuari L."/>
            <person name="Cao Q."/>
            <person name="Sharma T."/>
            <person name="Shen D."/>
            <person name="Roswanjaya Y."/>
            <person name="Wardhani T."/>
            <person name="Kalhor M.S."/>
            <person name="Jansen J."/>
            <person name="Van den Hoogen J."/>
            <person name="Gungor B."/>
            <person name="Hartog M."/>
            <person name="Hontelez J."/>
            <person name="Verver J."/>
            <person name="Yang W.-C."/>
            <person name="Schijlen E."/>
            <person name="Repin R."/>
            <person name="Schilthuizen M."/>
            <person name="Schranz E."/>
            <person name="Heidstra R."/>
            <person name="Miyata K."/>
            <person name="Fedorova E."/>
            <person name="Kohlen W."/>
            <person name="Bisseling T."/>
            <person name="Smit S."/>
            <person name="Geurts R."/>
        </authorList>
    </citation>
    <scope>NUCLEOTIDE SEQUENCE [LARGE SCALE GENOMIC DNA]</scope>
    <source>
        <strain evidence="8">cv. RG33-2</strain>
    </source>
</reference>
<keyword evidence="8" id="KW-1185">Reference proteome</keyword>
<dbReference type="AlphaFoldDB" id="A0A2P5CYH9"/>
<feature type="chain" id="PRO_5025096193" description="S-protein homolog" evidence="6">
    <location>
        <begin position="35"/>
        <end position="148"/>
    </location>
</feature>
<organism evidence="7 8">
    <name type="scientific">Trema orientale</name>
    <name type="common">Charcoal tree</name>
    <name type="synonym">Celtis orientalis</name>
    <dbReference type="NCBI Taxonomy" id="63057"/>
    <lineage>
        <taxon>Eukaryota</taxon>
        <taxon>Viridiplantae</taxon>
        <taxon>Streptophyta</taxon>
        <taxon>Embryophyta</taxon>
        <taxon>Tracheophyta</taxon>
        <taxon>Spermatophyta</taxon>
        <taxon>Magnoliopsida</taxon>
        <taxon>eudicotyledons</taxon>
        <taxon>Gunneridae</taxon>
        <taxon>Pentapetalae</taxon>
        <taxon>rosids</taxon>
        <taxon>fabids</taxon>
        <taxon>Rosales</taxon>
        <taxon>Cannabaceae</taxon>
        <taxon>Trema</taxon>
    </lineage>
</organism>
<dbReference type="PANTHER" id="PTHR31232">
    <property type="match status" value="1"/>
</dbReference>
<sequence length="148" mass="17732">MATTTSTTPLFLVQFLLLLLLYLIFSTNWPMSTSANMVTKYHIHVINDLPESSTKLSVHCKSGDDDKGMQELSWNEEYVWGTRINFFRTTLYFCYIQWLGVKERYFVAFKAKRDEVRCEKMKNCLWRVRRNGVYFSNDNSTWFMEYPW</sequence>
<dbReference type="OrthoDB" id="1848419at2759"/>
<dbReference type="Proteomes" id="UP000237000">
    <property type="component" value="Unassembled WGS sequence"/>
</dbReference>
<evidence type="ECO:0000313" key="8">
    <source>
        <dbReference type="Proteomes" id="UP000237000"/>
    </source>
</evidence>
<dbReference type="InterPro" id="IPR010264">
    <property type="entry name" value="Self-incomp_S1"/>
</dbReference>
<evidence type="ECO:0000256" key="5">
    <source>
        <dbReference type="ARBA" id="ARBA00022729"/>
    </source>
</evidence>
<keyword evidence="5 6" id="KW-0732">Signal</keyword>
<comment type="caution">
    <text evidence="7">The sequence shown here is derived from an EMBL/GenBank/DDBJ whole genome shotgun (WGS) entry which is preliminary data.</text>
</comment>
<evidence type="ECO:0000313" key="7">
    <source>
        <dbReference type="EMBL" id="PON66091.1"/>
    </source>
</evidence>